<dbReference type="RefSeq" id="XP_033381200.1">
    <property type="nucleotide sequence ID" value="XM_033533353.1"/>
</dbReference>
<dbReference type="OrthoDB" id="5863171at2759"/>
<feature type="domain" description="Acyclic terpene utilisation N-terminal" evidence="1">
    <location>
        <begin position="174"/>
        <end position="429"/>
    </location>
</feature>
<dbReference type="GeneID" id="54290750"/>
<dbReference type="InterPro" id="IPR025496">
    <property type="entry name" value="DUF4387"/>
</dbReference>
<reference evidence="3" key="1">
    <citation type="journal article" date="2020" name="Stud. Mycol.">
        <title>101 Dothideomycetes genomes: a test case for predicting lifestyles and emergence of pathogens.</title>
        <authorList>
            <person name="Haridas S."/>
            <person name="Albert R."/>
            <person name="Binder M."/>
            <person name="Bloem J."/>
            <person name="Labutti K."/>
            <person name="Salamov A."/>
            <person name="Andreopoulos B."/>
            <person name="Baker S."/>
            <person name="Barry K."/>
            <person name="Bills G."/>
            <person name="Bluhm B."/>
            <person name="Cannon C."/>
            <person name="Castanera R."/>
            <person name="Culley D."/>
            <person name="Daum C."/>
            <person name="Ezra D."/>
            <person name="Gonzalez J."/>
            <person name="Henrissat B."/>
            <person name="Kuo A."/>
            <person name="Liang C."/>
            <person name="Lipzen A."/>
            <person name="Lutzoni F."/>
            <person name="Magnuson J."/>
            <person name="Mondo S."/>
            <person name="Nolan M."/>
            <person name="Ohm R."/>
            <person name="Pangilinan J."/>
            <person name="Park H.-J."/>
            <person name="Ramirez L."/>
            <person name="Alfaro M."/>
            <person name="Sun H."/>
            <person name="Tritt A."/>
            <person name="Yoshinaga Y."/>
            <person name="Zwiers L.-H."/>
            <person name="Turgeon B."/>
            <person name="Goodwin S."/>
            <person name="Spatafora J."/>
            <person name="Crous P."/>
            <person name="Grigoriev I."/>
        </authorList>
    </citation>
    <scope>NUCLEOTIDE SEQUENCE</scope>
    <source>
        <strain evidence="3">CBS 175.79</strain>
    </source>
</reference>
<accession>A0A6A5XJ48</accession>
<dbReference type="EMBL" id="ML978072">
    <property type="protein sequence ID" value="KAF2012861.1"/>
    <property type="molecule type" value="Genomic_DNA"/>
</dbReference>
<evidence type="ECO:0008006" key="5">
    <source>
        <dbReference type="Google" id="ProtNLM"/>
    </source>
</evidence>
<evidence type="ECO:0000259" key="1">
    <source>
        <dbReference type="Pfam" id="PF07287"/>
    </source>
</evidence>
<dbReference type="Proteomes" id="UP000799778">
    <property type="component" value="Unassembled WGS sequence"/>
</dbReference>
<name>A0A6A5XJ48_9PLEO</name>
<proteinExistence type="predicted"/>
<sequence>MGEFTISSQFQDELVPVCHIVTPVGMLGYGFNEQQTRSDVQRYSSTNVPTAIILDSGSTDSGPDKLALGTMTCPRSSYARDLTKLLRLVNEFKVPLIFSSAGGDGSDEHVREMVQVIEEICDKPGNEQYRFKVISIYSELEKSLVFDSLQAGAITGCGTVVPALQKEDIESVPRIVSQMGLEPFLDAMNANPDFNIIVGGRAYDPSPYVAYAAFASKTRPSATTTLASQKLWGGFTHMGKIMECGGACAKPKSSGASATVYADGTFDISPSDPNARCTSTSVAAHGLYEKSRPDILSGPGGYLDLKATTFEELPDGRTLRVRGALFTFSRDVGTKYQIKLEAASVIGYRAMYMGSMKDPILIGQLDSFLSRIKAYVKMQHEDVDGSWELDFHTYGRDQVSSVKDKLGELSEIFLVGEALADSQDLAASVVSTARIATIHGSYLDQKATSGNLAFGIGGKTCIELGPCSKFSIYHLMDIEEGEERLRKEAVGKGLFQASTKTVGIGKIVPADVSSSNGVAIQQVTVKARASSPAKGESTSKISRHKTPTTLDDLASVLRSKNSGPYEITFDILFDDKERFELVKRSNLLNDTVISRVLATEEKNIIWSGFFDQALAYKVTIPRTRKGKVEPNGGYMENDVHGSQKYLGLLNMKLPEDLSLSLGGPR</sequence>
<evidence type="ECO:0000313" key="3">
    <source>
        <dbReference type="EMBL" id="KAF2012861.1"/>
    </source>
</evidence>
<evidence type="ECO:0000313" key="4">
    <source>
        <dbReference type="Proteomes" id="UP000799778"/>
    </source>
</evidence>
<dbReference type="Pfam" id="PF07287">
    <property type="entry name" value="AtuA"/>
    <property type="match status" value="1"/>
</dbReference>
<feature type="domain" description="DUF4387" evidence="2">
    <location>
        <begin position="550"/>
        <end position="651"/>
    </location>
</feature>
<protein>
    <recommendedName>
        <fullName evidence="5">DUF1446-domain-containing protein</fullName>
    </recommendedName>
</protein>
<organism evidence="3 4">
    <name type="scientific">Aaosphaeria arxii CBS 175.79</name>
    <dbReference type="NCBI Taxonomy" id="1450172"/>
    <lineage>
        <taxon>Eukaryota</taxon>
        <taxon>Fungi</taxon>
        <taxon>Dikarya</taxon>
        <taxon>Ascomycota</taxon>
        <taxon>Pezizomycotina</taxon>
        <taxon>Dothideomycetes</taxon>
        <taxon>Pleosporomycetidae</taxon>
        <taxon>Pleosporales</taxon>
        <taxon>Pleosporales incertae sedis</taxon>
        <taxon>Aaosphaeria</taxon>
    </lineage>
</organism>
<evidence type="ECO:0000259" key="2">
    <source>
        <dbReference type="Pfam" id="PF14330"/>
    </source>
</evidence>
<keyword evidence="4" id="KW-1185">Reference proteome</keyword>
<dbReference type="Pfam" id="PF14330">
    <property type="entry name" value="DUF4387"/>
    <property type="match status" value="1"/>
</dbReference>
<dbReference type="InterPro" id="IPR010839">
    <property type="entry name" value="AtuA_N"/>
</dbReference>
<gene>
    <name evidence="3" type="ORF">BU24DRAFT_484675</name>
</gene>
<dbReference type="AlphaFoldDB" id="A0A6A5XJ48"/>